<reference evidence="5 6" key="1">
    <citation type="submission" date="2019-03" db="EMBL/GenBank/DDBJ databases">
        <title>Genomic Encyclopedia of Type Strains, Phase IV (KMG-IV): sequencing the most valuable type-strain genomes for metagenomic binning, comparative biology and taxonomic classification.</title>
        <authorList>
            <person name="Goeker M."/>
        </authorList>
    </citation>
    <scope>NUCLEOTIDE SEQUENCE [LARGE SCALE GENOMIC DNA]</scope>
    <source>
        <strain evidence="5 6">DSM 16998</strain>
    </source>
</reference>
<dbReference type="Pfam" id="PF20169">
    <property type="entry name" value="DUF6537"/>
    <property type="match status" value="1"/>
</dbReference>
<dbReference type="EMBL" id="SNXS01000007">
    <property type="protein sequence ID" value="TDP62496.1"/>
    <property type="molecule type" value="Genomic_DNA"/>
</dbReference>
<dbReference type="GO" id="GO:0030976">
    <property type="term" value="F:thiamine pyrophosphate binding"/>
    <property type="evidence" value="ECO:0007669"/>
    <property type="project" value="InterPro"/>
</dbReference>
<dbReference type="SUPFAM" id="SSF53323">
    <property type="entry name" value="Pyruvate-ferredoxin oxidoreductase, PFOR, domain III"/>
    <property type="match status" value="1"/>
</dbReference>
<dbReference type="OrthoDB" id="9803617at2"/>
<feature type="domain" description="DUF6537" evidence="4">
    <location>
        <begin position="972"/>
        <end position="1174"/>
    </location>
</feature>
<protein>
    <submittedName>
        <fullName evidence="5">Indolepyruvate ferredoxin oxidoreductase</fullName>
    </submittedName>
</protein>
<dbReference type="InterPro" id="IPR002880">
    <property type="entry name" value="Pyrv_Fd/Flavodoxin_OxRdtase_N"/>
</dbReference>
<keyword evidence="6" id="KW-1185">Reference proteome</keyword>
<accession>A0A4R6QI06</accession>
<dbReference type="CDD" id="cd02008">
    <property type="entry name" value="TPP_IOR_alpha"/>
    <property type="match status" value="1"/>
</dbReference>
<keyword evidence="1" id="KW-0560">Oxidoreductase</keyword>
<dbReference type="InterPro" id="IPR029061">
    <property type="entry name" value="THDP-binding"/>
</dbReference>
<dbReference type="InterPro" id="IPR046667">
    <property type="entry name" value="DUF6537"/>
</dbReference>
<dbReference type="InterPro" id="IPR002869">
    <property type="entry name" value="Pyrv_flavodox_OxRed_cen"/>
</dbReference>
<evidence type="ECO:0000313" key="6">
    <source>
        <dbReference type="Proteomes" id="UP000295361"/>
    </source>
</evidence>
<evidence type="ECO:0000313" key="5">
    <source>
        <dbReference type="EMBL" id="TDP62496.1"/>
    </source>
</evidence>
<dbReference type="InParanoid" id="A0A4R6QI06"/>
<dbReference type="Proteomes" id="UP000295361">
    <property type="component" value="Unassembled WGS sequence"/>
</dbReference>
<evidence type="ECO:0000259" key="4">
    <source>
        <dbReference type="Pfam" id="PF20169"/>
    </source>
</evidence>
<keyword evidence="5" id="KW-0670">Pyruvate</keyword>
<gene>
    <name evidence="5" type="ORF">DES47_10774</name>
</gene>
<evidence type="ECO:0000256" key="1">
    <source>
        <dbReference type="ARBA" id="ARBA00023002"/>
    </source>
</evidence>
<dbReference type="CDD" id="cd07034">
    <property type="entry name" value="TPP_PYR_PFOR_IOR-alpha_like"/>
    <property type="match status" value="1"/>
</dbReference>
<sequence>MNAPLPESVRRALELVTLDDKYSLDSGRAFMSGVQALVRLPMLQQQRDKLAGLNTGGFISGYRGSPLGGYDQALVAAKKHLDAHNIVFQPGVNEELGATAVWGSQQLDLFPQSKKFDGVFGIWYGKGPGVDRTCDVFKHANMAGTAKHGGVIAIAADDHVSKSSTAPHQSDHIFKACGLPVFFPSNVQDILDMGLHAIAMSRFSGVWSGMKTIQEVVESSASVSVDPDRVKIILPEDFQMPPGGLHIRWPDAPLEQEARLMDYKWYAALAYVRANKLNHNVIATANDRFGIIATGKAFNDTRQALADLGLDDDTCNRLGIRLHKVNVVWPLEATITRDFCQGLQEVLVVEEKRQVIEYQLKEQLYNWRADVRPNVLGKFDEAGGNESGEWGLPNPSENWLLRPKADLTPAIIAKAIAKRLKKLGVDRDIVNRMDERLAVIDAKERALIELKTDTGERAPWFCSGCPHNTSTRVPEGSRALGGIGCHYMATWMDRSTITFSQMGGEGVAWVGQAPFTTDTHVFSNLGDGTYFHSGLLAIRQSIAAGVNITYKVLYNDAVAMTGGQKVGERAEGHTVLQIMKSLTAEGVMKLVIVTDEPQKYEGVALEPGVTVHHRDTLDAIQREFREIKGTTAIIYDQTCATEKRRRRKRGTMKTPDKTVIINELVCEGCGDCSVQSNCLSVEPVETEFGRKRRINQNTCNKDYSCVKGFCPSFITVEGGALKKAKKEAKGDLSALPAIPEPALPLCEQAWGIVVGGVGGTGVITIGQLLGMAAHLEGKGVVTQDAGGLAQKGGATWSHIQIANRPDAIFTTKVDTAKADLVIGCDPIVSANKYTLAVMQPGRTFVALNSHGTPTAAFVKNPDWQFPGGNCDAAIAAAASKELIGSFDAEQVAVQLVGDSIYTNPLMLGYAWQKGRVPLSHAALMRAIELNGVQVANNKSAFEWGRRCAHDLGAVQALFKAAQVIEFVKKPGLAEMIAKRTAFLTDYQDAAYAAQYTAFVDKVKAAEAKLGTGGHNSTKLSEAVARYLFKLMAYKDEYEVARLHTDKSFTDKVAGMFEGDYKLVHHLAPPLTAKKNDKGELIKQPFGPWIRSAFGLLAKLKGLRGTAFDVFGYTEERKMERALIAEYRASIEEVLQGLNIDKLALACDIARIPEDIRGYGHVKERHLVAARAKWAALMGQWRGQGVKVAA</sequence>
<name>A0A4R6QI06_9BURK</name>
<dbReference type="GO" id="GO:0045333">
    <property type="term" value="P:cellular respiration"/>
    <property type="evidence" value="ECO:0007669"/>
    <property type="project" value="UniProtKB-ARBA"/>
</dbReference>
<dbReference type="RefSeq" id="WP_133702964.1">
    <property type="nucleotide sequence ID" value="NZ_SNXS01000007.1"/>
</dbReference>
<dbReference type="Pfam" id="PF02775">
    <property type="entry name" value="TPP_enzyme_C"/>
    <property type="match status" value="1"/>
</dbReference>
<organism evidence="5 6">
    <name type="scientific">Roseateles toxinivorans</name>
    <dbReference type="NCBI Taxonomy" id="270368"/>
    <lineage>
        <taxon>Bacteria</taxon>
        <taxon>Pseudomonadati</taxon>
        <taxon>Pseudomonadota</taxon>
        <taxon>Betaproteobacteria</taxon>
        <taxon>Burkholderiales</taxon>
        <taxon>Sphaerotilaceae</taxon>
        <taxon>Roseateles</taxon>
    </lineage>
</organism>
<dbReference type="NCBIfam" id="NF009589">
    <property type="entry name" value="PRK13030.1"/>
    <property type="match status" value="1"/>
</dbReference>
<feature type="domain" description="Pyruvate/ketoisovalerate oxidoreductase catalytic" evidence="2">
    <location>
        <begin position="758"/>
        <end position="945"/>
    </location>
</feature>
<evidence type="ECO:0000259" key="3">
    <source>
        <dbReference type="Pfam" id="PF02775"/>
    </source>
</evidence>
<dbReference type="GO" id="GO:0016625">
    <property type="term" value="F:oxidoreductase activity, acting on the aldehyde or oxo group of donors, iron-sulfur protein as acceptor"/>
    <property type="evidence" value="ECO:0007669"/>
    <property type="project" value="UniProtKB-ARBA"/>
</dbReference>
<dbReference type="PANTHER" id="PTHR48084">
    <property type="entry name" value="2-OXOGLUTARATE OXIDOREDUCTASE SUBUNIT KORB-RELATED"/>
    <property type="match status" value="1"/>
</dbReference>
<comment type="caution">
    <text evidence="5">The sequence shown here is derived from an EMBL/GenBank/DDBJ whole genome shotgun (WGS) entry which is preliminary data.</text>
</comment>
<dbReference type="InterPro" id="IPR019752">
    <property type="entry name" value="Pyrv/ketoisovalerate_OxRed_cat"/>
</dbReference>
<dbReference type="Pfam" id="PF01558">
    <property type="entry name" value="POR"/>
    <property type="match status" value="1"/>
</dbReference>
<dbReference type="InterPro" id="IPR011766">
    <property type="entry name" value="TPP_enzyme_TPP-bd"/>
</dbReference>
<dbReference type="SUPFAM" id="SSF52518">
    <property type="entry name" value="Thiamin diphosphate-binding fold (THDP-binding)"/>
    <property type="match status" value="2"/>
</dbReference>
<evidence type="ECO:0000259" key="2">
    <source>
        <dbReference type="Pfam" id="PF01558"/>
    </source>
</evidence>
<dbReference type="AlphaFoldDB" id="A0A4R6QI06"/>
<dbReference type="NCBIfam" id="NF009588">
    <property type="entry name" value="PRK13029.1"/>
    <property type="match status" value="1"/>
</dbReference>
<proteinExistence type="predicted"/>
<dbReference type="Gene3D" id="3.40.920.10">
    <property type="entry name" value="Pyruvate-ferredoxin oxidoreductase, PFOR, domain III"/>
    <property type="match status" value="1"/>
</dbReference>
<dbReference type="PANTHER" id="PTHR48084:SF3">
    <property type="entry name" value="SUBUNIT OF PYRUVATE:FLAVODOXIN OXIDOREDUCTASE"/>
    <property type="match status" value="1"/>
</dbReference>
<dbReference type="Gene3D" id="3.40.50.970">
    <property type="match status" value="1"/>
</dbReference>
<feature type="domain" description="Thiamine pyrophosphate enzyme TPP-binding" evidence="3">
    <location>
        <begin position="482"/>
        <end position="621"/>
    </location>
</feature>
<dbReference type="InterPro" id="IPR051457">
    <property type="entry name" value="2-oxoacid:Fd_oxidoreductase"/>
</dbReference>
<dbReference type="GO" id="GO:0044281">
    <property type="term" value="P:small molecule metabolic process"/>
    <property type="evidence" value="ECO:0007669"/>
    <property type="project" value="UniProtKB-ARBA"/>
</dbReference>